<organism evidence="1 2">
    <name type="scientific">Bradyrhizobium algeriense</name>
    <dbReference type="NCBI Taxonomy" id="634784"/>
    <lineage>
        <taxon>Bacteria</taxon>
        <taxon>Pseudomonadati</taxon>
        <taxon>Pseudomonadota</taxon>
        <taxon>Alphaproteobacteria</taxon>
        <taxon>Hyphomicrobiales</taxon>
        <taxon>Nitrobacteraceae</taxon>
        <taxon>Bradyrhizobium</taxon>
    </lineage>
</organism>
<sequence>MEFAVSSFSLELPTDFEDYEWILESKGWFSEARIVVAERRYQINFYDLARHTQAIEGEFERGPIFFEPNLVIAPSVTRAHMERAAEELVQSGQILSLVAE</sequence>
<reference evidence="1 2" key="1">
    <citation type="submission" date="2024-02" db="EMBL/GenBank/DDBJ databases">
        <title>Adaptive strategies in a cosmopolitan and abundant soil bacterium.</title>
        <authorList>
            <person name="Carini P."/>
        </authorList>
    </citation>
    <scope>NUCLEOTIDE SEQUENCE [LARGE SCALE GENOMIC DNA]</scope>
    <source>
        <strain evidence="1 2">AZCC 1608</strain>
    </source>
</reference>
<evidence type="ECO:0000313" key="1">
    <source>
        <dbReference type="EMBL" id="MEH2552825.1"/>
    </source>
</evidence>
<dbReference type="EMBL" id="JAZHRV010000001">
    <property type="protein sequence ID" value="MEH2552825.1"/>
    <property type="molecule type" value="Genomic_DNA"/>
</dbReference>
<name>A0ABU8B2Q7_9BRAD</name>
<dbReference type="Proteomes" id="UP001364224">
    <property type="component" value="Unassembled WGS sequence"/>
</dbReference>
<comment type="caution">
    <text evidence="1">The sequence shown here is derived from an EMBL/GenBank/DDBJ whole genome shotgun (WGS) entry which is preliminary data.</text>
</comment>
<protein>
    <submittedName>
        <fullName evidence="1">Uncharacterized protein</fullName>
    </submittedName>
</protein>
<accession>A0ABU8B2Q7</accession>
<evidence type="ECO:0000313" key="2">
    <source>
        <dbReference type="Proteomes" id="UP001364224"/>
    </source>
</evidence>
<gene>
    <name evidence="1" type="ORF">V1286_000354</name>
</gene>
<keyword evidence="2" id="KW-1185">Reference proteome</keyword>
<proteinExistence type="predicted"/>